<keyword evidence="1 5" id="KW-0597">Phosphoprotein</keyword>
<dbReference type="PANTHER" id="PTHR48111">
    <property type="entry name" value="REGULATOR OF RPOS"/>
    <property type="match status" value="1"/>
</dbReference>
<keyword evidence="3" id="KW-0238">DNA-binding</keyword>
<dbReference type="InterPro" id="IPR001789">
    <property type="entry name" value="Sig_transdc_resp-reg_receiver"/>
</dbReference>
<dbReference type="InterPro" id="IPR039420">
    <property type="entry name" value="WalR-like"/>
</dbReference>
<dbReference type="SUPFAM" id="SSF52172">
    <property type="entry name" value="CheY-like"/>
    <property type="match status" value="1"/>
</dbReference>
<dbReference type="PROSITE" id="PS01124">
    <property type="entry name" value="HTH_ARAC_FAMILY_2"/>
    <property type="match status" value="1"/>
</dbReference>
<dbReference type="GO" id="GO:0000976">
    <property type="term" value="F:transcription cis-regulatory region binding"/>
    <property type="evidence" value="ECO:0007669"/>
    <property type="project" value="TreeGrafter"/>
</dbReference>
<dbReference type="Pfam" id="PF12833">
    <property type="entry name" value="HTH_18"/>
    <property type="match status" value="1"/>
</dbReference>
<dbReference type="SMART" id="SM00448">
    <property type="entry name" value="REC"/>
    <property type="match status" value="1"/>
</dbReference>
<comment type="caution">
    <text evidence="8">The sequence shown here is derived from an EMBL/GenBank/DDBJ whole genome shotgun (WGS) entry which is preliminary data.</text>
</comment>
<evidence type="ECO:0000259" key="6">
    <source>
        <dbReference type="PROSITE" id="PS01124"/>
    </source>
</evidence>
<protein>
    <submittedName>
        <fullName evidence="8">Response regulator</fullName>
    </submittedName>
</protein>
<dbReference type="InterPro" id="IPR009057">
    <property type="entry name" value="Homeodomain-like_sf"/>
</dbReference>
<keyword evidence="2" id="KW-0805">Transcription regulation</keyword>
<organism evidence="8 9">
    <name type="scientific">Petrachloros mirabilis ULC683</name>
    <dbReference type="NCBI Taxonomy" id="2781853"/>
    <lineage>
        <taxon>Bacteria</taxon>
        <taxon>Bacillati</taxon>
        <taxon>Cyanobacteriota</taxon>
        <taxon>Cyanophyceae</taxon>
        <taxon>Synechococcales</taxon>
        <taxon>Petrachlorosaceae</taxon>
        <taxon>Petrachloros</taxon>
        <taxon>Petrachloros mirabilis</taxon>
    </lineage>
</organism>
<dbReference type="Gene3D" id="3.40.50.2300">
    <property type="match status" value="1"/>
</dbReference>
<dbReference type="AlphaFoldDB" id="A0A8K1ZYR3"/>
<dbReference type="RefSeq" id="WP_161824890.1">
    <property type="nucleotide sequence ID" value="NZ_WVIC01000012.1"/>
</dbReference>
<dbReference type="Proteomes" id="UP000607397">
    <property type="component" value="Unassembled WGS sequence"/>
</dbReference>
<dbReference type="SMART" id="SM00342">
    <property type="entry name" value="HTH_ARAC"/>
    <property type="match status" value="1"/>
</dbReference>
<proteinExistence type="predicted"/>
<dbReference type="InterPro" id="IPR011006">
    <property type="entry name" value="CheY-like_superfamily"/>
</dbReference>
<evidence type="ECO:0000256" key="5">
    <source>
        <dbReference type="PROSITE-ProRule" id="PRU00169"/>
    </source>
</evidence>
<dbReference type="GO" id="GO:0005829">
    <property type="term" value="C:cytosol"/>
    <property type="evidence" value="ECO:0007669"/>
    <property type="project" value="TreeGrafter"/>
</dbReference>
<evidence type="ECO:0000256" key="4">
    <source>
        <dbReference type="ARBA" id="ARBA00023163"/>
    </source>
</evidence>
<evidence type="ECO:0000256" key="1">
    <source>
        <dbReference type="ARBA" id="ARBA00022553"/>
    </source>
</evidence>
<sequence length="262" mass="29498">MKTILVIEDELQTRNIFLRCLELEGFRAVVASDGTTGIALAKQHSPDLVVCDIMMPDMDGYAVLSALRKSRQTALIPLIFLTAKVTMADLRRGMELGADDYLTKPCTVEQFLAAINSRLTRQEQLSQLYGGEQTAVLEEQFPSTSPDNIFPSDPKLDSVFRFIEAHYRQPISLNDVAQEAGYSPAYLTSLVQSQTGRTIKQWIIERRMAEARNLLVKTTQSVRHIAETSGYTDAGYFTRQFRQFHGASPQTWRQKSVAKLTK</sequence>
<feature type="domain" description="HTH araC/xylS-type" evidence="6">
    <location>
        <begin position="157"/>
        <end position="255"/>
    </location>
</feature>
<dbReference type="GO" id="GO:0003700">
    <property type="term" value="F:DNA-binding transcription factor activity"/>
    <property type="evidence" value="ECO:0007669"/>
    <property type="project" value="InterPro"/>
</dbReference>
<name>A0A8K1ZYR3_9CYAN</name>
<evidence type="ECO:0000259" key="7">
    <source>
        <dbReference type="PROSITE" id="PS50110"/>
    </source>
</evidence>
<keyword evidence="4" id="KW-0804">Transcription</keyword>
<gene>
    <name evidence="8" type="ORF">GS597_07795</name>
</gene>
<evidence type="ECO:0000256" key="2">
    <source>
        <dbReference type="ARBA" id="ARBA00023015"/>
    </source>
</evidence>
<accession>A0A8K1ZYR3</accession>
<keyword evidence="9" id="KW-1185">Reference proteome</keyword>
<dbReference type="Pfam" id="PF00072">
    <property type="entry name" value="Response_reg"/>
    <property type="match status" value="1"/>
</dbReference>
<dbReference type="CDD" id="cd17574">
    <property type="entry name" value="REC_OmpR"/>
    <property type="match status" value="1"/>
</dbReference>
<dbReference type="Gene3D" id="1.10.10.60">
    <property type="entry name" value="Homeodomain-like"/>
    <property type="match status" value="1"/>
</dbReference>
<evidence type="ECO:0000313" key="8">
    <source>
        <dbReference type="EMBL" id="NCJ06413.1"/>
    </source>
</evidence>
<dbReference type="GO" id="GO:0032993">
    <property type="term" value="C:protein-DNA complex"/>
    <property type="evidence" value="ECO:0007669"/>
    <property type="project" value="TreeGrafter"/>
</dbReference>
<dbReference type="InterPro" id="IPR018060">
    <property type="entry name" value="HTH_AraC"/>
</dbReference>
<dbReference type="PANTHER" id="PTHR48111:SF4">
    <property type="entry name" value="DNA-BINDING DUAL TRANSCRIPTIONAL REGULATOR OMPR"/>
    <property type="match status" value="1"/>
</dbReference>
<evidence type="ECO:0000256" key="3">
    <source>
        <dbReference type="ARBA" id="ARBA00023125"/>
    </source>
</evidence>
<dbReference type="GO" id="GO:0000156">
    <property type="term" value="F:phosphorelay response regulator activity"/>
    <property type="evidence" value="ECO:0007669"/>
    <property type="project" value="TreeGrafter"/>
</dbReference>
<dbReference type="EMBL" id="WVIC01000012">
    <property type="protein sequence ID" value="NCJ06413.1"/>
    <property type="molecule type" value="Genomic_DNA"/>
</dbReference>
<feature type="domain" description="Response regulatory" evidence="7">
    <location>
        <begin position="3"/>
        <end position="119"/>
    </location>
</feature>
<dbReference type="PROSITE" id="PS50110">
    <property type="entry name" value="RESPONSE_REGULATORY"/>
    <property type="match status" value="1"/>
</dbReference>
<evidence type="ECO:0000313" key="9">
    <source>
        <dbReference type="Proteomes" id="UP000607397"/>
    </source>
</evidence>
<feature type="modified residue" description="4-aspartylphosphate" evidence="5">
    <location>
        <position position="52"/>
    </location>
</feature>
<reference evidence="8" key="1">
    <citation type="submission" date="2019-12" db="EMBL/GenBank/DDBJ databases">
        <title>High-Quality draft genome sequences of three cyanobacteria isolated from the limestone walls of the Old Cathedral of Coimbra.</title>
        <authorList>
            <person name="Tiago I."/>
            <person name="Soares F."/>
            <person name="Portugal A."/>
        </authorList>
    </citation>
    <scope>NUCLEOTIDE SEQUENCE [LARGE SCALE GENOMIC DNA]</scope>
    <source>
        <strain evidence="8">C</strain>
    </source>
</reference>
<dbReference type="SUPFAM" id="SSF46689">
    <property type="entry name" value="Homeodomain-like"/>
    <property type="match status" value="2"/>
</dbReference>